<evidence type="ECO:0000313" key="3">
    <source>
        <dbReference type="EMBL" id="MCP8940096.1"/>
    </source>
</evidence>
<sequence>MPAIACRFCSAPLTRTFVDLGETPLANSYLRAEQLGRPEPRYPLHARVCSRCRLVQVDAVATPEHIFSDYAYFSSTSASWVAHARRFAEGAMRRWGLGPESRVVEVASNDGYLLRHFVEFGVPVLGVEPAANVAEAARKAGVPTETAFFGRDTARRLRQAGYAADLTVANNVLAHVPDIDDFAAGFAELLKPGGVASFEFPHLLRLIEGVQFDTIYHEHFSYLSLLAAERIFAAHGLRAFDVEELPTHGGSLRLSLCHEAAAHRPTPGLAKVRADEAAAGLDGDAAYEGFTPRVEKVRDDLLAFLRTAKAEGRRVAAYGAAAKGNTLLNYCGVDGALIDYVVDLSPHKQGLYLPGSHLPILPPSRIAETKPDYVLILPWNLREEIMRQMAHVADWGGRFVVAVPRLTVFEPGQGA</sequence>
<keyword evidence="4" id="KW-1185">Reference proteome</keyword>
<gene>
    <name evidence="3" type="ORF">NK718_16335</name>
</gene>
<dbReference type="InterPro" id="IPR038576">
    <property type="entry name" value="Methyltransf_Zn-bd_dom_put_sf"/>
</dbReference>
<dbReference type="InterPro" id="IPR029063">
    <property type="entry name" value="SAM-dependent_MTases_sf"/>
</dbReference>
<evidence type="ECO:0000313" key="4">
    <source>
        <dbReference type="Proteomes" id="UP001205890"/>
    </source>
</evidence>
<dbReference type="Gene3D" id="6.10.250.3100">
    <property type="match status" value="1"/>
</dbReference>
<organism evidence="3 4">
    <name type="scientific">Alsobacter ponti</name>
    <dbReference type="NCBI Taxonomy" id="2962936"/>
    <lineage>
        <taxon>Bacteria</taxon>
        <taxon>Pseudomonadati</taxon>
        <taxon>Pseudomonadota</taxon>
        <taxon>Alphaproteobacteria</taxon>
        <taxon>Hyphomicrobiales</taxon>
        <taxon>Alsobacteraceae</taxon>
        <taxon>Alsobacter</taxon>
    </lineage>
</organism>
<feature type="domain" description="Methyltransferase putative zinc binding" evidence="1">
    <location>
        <begin position="6"/>
        <end position="67"/>
    </location>
</feature>
<dbReference type="Gene3D" id="6.20.50.110">
    <property type="entry name" value="Methyltransferase, zinc-binding domain"/>
    <property type="match status" value="1"/>
</dbReference>
<dbReference type="CDD" id="cd02440">
    <property type="entry name" value="AdoMet_MTases"/>
    <property type="match status" value="1"/>
</dbReference>
<dbReference type="Gene3D" id="3.40.50.720">
    <property type="entry name" value="NAD(P)-binding Rossmann-like Domain"/>
    <property type="match status" value="1"/>
</dbReference>
<dbReference type="SUPFAM" id="SSF53335">
    <property type="entry name" value="S-adenosyl-L-methionine-dependent methyltransferases"/>
    <property type="match status" value="1"/>
</dbReference>
<dbReference type="InterPro" id="IPR013630">
    <property type="entry name" value="Methyltransf_Zn-bd_dom_put"/>
</dbReference>
<name>A0ABT1LF33_9HYPH</name>
<dbReference type="Pfam" id="PF13489">
    <property type="entry name" value="Methyltransf_23"/>
    <property type="match status" value="1"/>
</dbReference>
<dbReference type="GO" id="GO:0032259">
    <property type="term" value="P:methylation"/>
    <property type="evidence" value="ECO:0007669"/>
    <property type="project" value="UniProtKB-KW"/>
</dbReference>
<dbReference type="PANTHER" id="PTHR43861:SF5">
    <property type="entry name" value="BLL5978 PROTEIN"/>
    <property type="match status" value="1"/>
</dbReference>
<dbReference type="InterPro" id="IPR013691">
    <property type="entry name" value="MeTrfase_14"/>
</dbReference>
<dbReference type="GO" id="GO:0008168">
    <property type="term" value="F:methyltransferase activity"/>
    <property type="evidence" value="ECO:0007669"/>
    <property type="project" value="UniProtKB-KW"/>
</dbReference>
<evidence type="ECO:0000259" key="1">
    <source>
        <dbReference type="Pfam" id="PF08421"/>
    </source>
</evidence>
<proteinExistence type="predicted"/>
<dbReference type="Proteomes" id="UP001205890">
    <property type="component" value="Unassembled WGS sequence"/>
</dbReference>
<comment type="caution">
    <text evidence="3">The sequence shown here is derived from an EMBL/GenBank/DDBJ whole genome shotgun (WGS) entry which is preliminary data.</text>
</comment>
<keyword evidence="3" id="KW-0489">Methyltransferase</keyword>
<dbReference type="Gene3D" id="3.40.50.150">
    <property type="entry name" value="Vaccinia Virus protein VP39"/>
    <property type="match status" value="1"/>
</dbReference>
<dbReference type="PANTHER" id="PTHR43861">
    <property type="entry name" value="TRANS-ACONITATE 2-METHYLTRANSFERASE-RELATED"/>
    <property type="match status" value="1"/>
</dbReference>
<accession>A0ABT1LF33</accession>
<evidence type="ECO:0000259" key="2">
    <source>
        <dbReference type="Pfam" id="PF08484"/>
    </source>
</evidence>
<keyword evidence="3" id="KW-0808">Transferase</keyword>
<dbReference type="RefSeq" id="WP_254744522.1">
    <property type="nucleotide sequence ID" value="NZ_JANCLU010000017.1"/>
</dbReference>
<protein>
    <submittedName>
        <fullName evidence="3">Class I SAM-dependent methyltransferase</fullName>
    </submittedName>
</protein>
<dbReference type="EMBL" id="JANCLU010000017">
    <property type="protein sequence ID" value="MCP8940096.1"/>
    <property type="molecule type" value="Genomic_DNA"/>
</dbReference>
<dbReference type="Pfam" id="PF08421">
    <property type="entry name" value="Methyltransf_13"/>
    <property type="match status" value="1"/>
</dbReference>
<feature type="domain" description="C-methyltransferase" evidence="2">
    <location>
        <begin position="246"/>
        <end position="404"/>
    </location>
</feature>
<reference evidence="3 4" key="1">
    <citation type="submission" date="2022-07" db="EMBL/GenBank/DDBJ databases">
        <authorList>
            <person name="Li W.-J."/>
            <person name="Deng Q.-Q."/>
        </authorList>
    </citation>
    <scope>NUCLEOTIDE SEQUENCE [LARGE SCALE GENOMIC DNA]</scope>
    <source>
        <strain evidence="3 4">SYSU M60028</strain>
    </source>
</reference>
<dbReference type="Pfam" id="PF08484">
    <property type="entry name" value="Methyltransf_14"/>
    <property type="match status" value="1"/>
</dbReference>